<evidence type="ECO:0000256" key="3">
    <source>
        <dbReference type="ARBA" id="ARBA00022741"/>
    </source>
</evidence>
<evidence type="ECO:0000256" key="4">
    <source>
        <dbReference type="ARBA" id="ARBA00022777"/>
    </source>
</evidence>
<accession>V6U3U0</accession>
<evidence type="ECO:0000256" key="2">
    <source>
        <dbReference type="ARBA" id="ARBA00022679"/>
    </source>
</evidence>
<organism evidence="8 9">
    <name type="scientific">Giardia intestinalis</name>
    <name type="common">Giardia lamblia</name>
    <dbReference type="NCBI Taxonomy" id="5741"/>
    <lineage>
        <taxon>Eukaryota</taxon>
        <taxon>Metamonada</taxon>
        <taxon>Diplomonadida</taxon>
        <taxon>Hexamitidae</taxon>
        <taxon>Giardiinae</taxon>
        <taxon>Giardia</taxon>
    </lineage>
</organism>
<dbReference type="EMBL" id="AHHH01000034">
    <property type="protein sequence ID" value="ESU43930.1"/>
    <property type="molecule type" value="Genomic_DNA"/>
</dbReference>
<dbReference type="PANTHER" id="PTHR43671">
    <property type="entry name" value="SERINE/THREONINE-PROTEIN KINASE NEK"/>
    <property type="match status" value="1"/>
</dbReference>
<dbReference type="OrthoDB" id="40902at2759"/>
<dbReference type="PROSITE" id="PS50011">
    <property type="entry name" value="PROTEIN_KINASE_DOM"/>
    <property type="match status" value="1"/>
</dbReference>
<evidence type="ECO:0000313" key="9">
    <source>
        <dbReference type="Proteomes" id="UP000018040"/>
    </source>
</evidence>
<protein>
    <recommendedName>
        <fullName evidence="1">non-specific serine/threonine protein kinase</fullName>
        <ecNumber evidence="1">2.7.11.1</ecNumber>
    </recommendedName>
</protein>
<evidence type="ECO:0000313" key="8">
    <source>
        <dbReference type="EMBL" id="ESU43930.1"/>
    </source>
</evidence>
<keyword evidence="8" id="KW-0723">Serine/threonine-protein kinase</keyword>
<reference evidence="9" key="1">
    <citation type="submission" date="2012-02" db="EMBL/GenBank/DDBJ databases">
        <title>Genome sequencing of Giardia lamblia Genotypes A2 and B isolates (DH and GS) and comparative analysis with the genomes of Genotypes A1 and E (WB and Pig).</title>
        <authorList>
            <person name="Adam R."/>
            <person name="Dahlstrom E."/>
            <person name="Martens C."/>
            <person name="Bruno D."/>
            <person name="Barbian K."/>
            <person name="Porcella S.F."/>
            <person name="Nash T."/>
        </authorList>
    </citation>
    <scope>NUCLEOTIDE SEQUENCE</scope>
    <source>
        <strain evidence="9">GS</strain>
    </source>
</reference>
<dbReference type="InterPro" id="IPR000719">
    <property type="entry name" value="Prot_kinase_dom"/>
</dbReference>
<feature type="region of interest" description="Disordered" evidence="6">
    <location>
        <begin position="330"/>
        <end position="367"/>
    </location>
</feature>
<dbReference type="AlphaFoldDB" id="V6U3U0"/>
<dbReference type="InterPro" id="IPR011009">
    <property type="entry name" value="Kinase-like_dom_sf"/>
</dbReference>
<evidence type="ECO:0000256" key="6">
    <source>
        <dbReference type="SAM" id="MobiDB-lite"/>
    </source>
</evidence>
<keyword evidence="2" id="KW-0808">Transferase</keyword>
<dbReference type="Pfam" id="PF00069">
    <property type="entry name" value="Pkinase"/>
    <property type="match status" value="1"/>
</dbReference>
<dbReference type="VEuPathDB" id="GiardiaDB:QR46_3848"/>
<feature type="compositionally biased region" description="Polar residues" evidence="6">
    <location>
        <begin position="340"/>
        <end position="367"/>
    </location>
</feature>
<dbReference type="Gene3D" id="3.30.200.20">
    <property type="entry name" value="Phosphorylase Kinase, domain 1"/>
    <property type="match status" value="1"/>
</dbReference>
<dbReference type="VEuPathDB" id="GiardiaDB:GL50803_0012148"/>
<comment type="caution">
    <text evidence="8">The sequence shown here is derived from an EMBL/GenBank/DDBJ whole genome shotgun (WGS) entry which is preliminary data.</text>
</comment>
<name>V6U3U0_GIAIN</name>
<keyword evidence="5" id="KW-0067">ATP-binding</keyword>
<dbReference type="GO" id="GO:0005524">
    <property type="term" value="F:ATP binding"/>
    <property type="evidence" value="ECO:0007669"/>
    <property type="project" value="UniProtKB-KW"/>
</dbReference>
<keyword evidence="3" id="KW-0547">Nucleotide-binding</keyword>
<dbReference type="VEuPathDB" id="GiardiaDB:DHA2_151909"/>
<dbReference type="VEuPathDB" id="GiardiaDB:GL50581_2959"/>
<feature type="domain" description="Protein kinase" evidence="7">
    <location>
        <begin position="10"/>
        <end position="276"/>
    </location>
</feature>
<reference evidence="8 9" key="2">
    <citation type="journal article" date="2013" name="Genome Biol. Evol.">
        <title>Genome sequencing of Giardia lamblia genotypes A2 and B isolates (DH and GS) and comparative analysis with the genomes of genotypes A1 and E (WB and Pig).</title>
        <authorList>
            <person name="Adam R.D."/>
            <person name="Dahlstrom E.W."/>
            <person name="Martens C.A."/>
            <person name="Bruno D.P."/>
            <person name="Barbian K.D."/>
            <person name="Ricklefs S.M."/>
            <person name="Hernandez M.M."/>
            <person name="Narla N.P."/>
            <person name="Patel R.B."/>
            <person name="Porcella S.F."/>
            <person name="Nash T.E."/>
        </authorList>
    </citation>
    <scope>NUCLEOTIDE SEQUENCE [LARGE SCALE GENOMIC DNA]</scope>
    <source>
        <strain evidence="8 9">GS</strain>
    </source>
</reference>
<dbReference type="SUPFAM" id="SSF56112">
    <property type="entry name" value="Protein kinase-like (PK-like)"/>
    <property type="match status" value="1"/>
</dbReference>
<dbReference type="GO" id="GO:0004674">
    <property type="term" value="F:protein serine/threonine kinase activity"/>
    <property type="evidence" value="ECO:0007669"/>
    <property type="project" value="UniProtKB-KW"/>
</dbReference>
<dbReference type="Gene3D" id="1.10.510.10">
    <property type="entry name" value="Transferase(Phosphotransferase) domain 1"/>
    <property type="match status" value="1"/>
</dbReference>
<dbReference type="InterPro" id="IPR050660">
    <property type="entry name" value="NEK_Ser/Thr_kinase"/>
</dbReference>
<proteinExistence type="predicted"/>
<gene>
    <name evidence="8" type="ORF">GSB_152018</name>
</gene>
<sequence length="962" mass="107807">MLTTLLMDRYRLGPLLTHGQHSRIHWAHDTWTSRDVACKVMDYTQSAITLKESVDQQFRLTQELQHPGILQIHDIFHDQFRHTYYIFMDAYLSQSLRQQIVDRFETAHPYDENTIWMILAQMCDVLAYLHSPHKLNCPEVGIVIHRNIRPETIFLSNNTTCILGGMRQAVSLGQAFEVSDQVGDYIYMAPEMLLGHKYSTKVDMFMLGCVLHELCTLRQYRETYTNKQEVIQSLNSFVQTSYPGYSVELARIINLLLDHNPRSRPPADELLKHPRVHKAWTVYRDYLKEHGPIMPPPQPASAFESLRRQVSKAPAYWTNTQQDPLITTSLHQSQHEDSNTQDLTSQNPLASTRPKQQTFKSTDYSNTHPENYGYSTAAINNLQTLFTNVSNSMTPRKSVVLDHQVQLSEDTKKVALTPNATLLTTMPTVLVGTDTQQIPNNTLGTLPVTISDDISWAKYWKSRLEQTAHAREELLDENKLIKDYQERTQKDIFSDMETNLIMSNMGPTPYKNDGSISVKSARALNYTYGKPGDTFPVRPDDKAKTIHDMTDYTRQTKKITYNTTEYKNTLMQKPDRSDISTSEIETPLTAVSPYDHSYCWDPNLPVRSQLSPSAPYDATIAVSHARGLSYSTFTNPEPGENETVIELSRVHDTPYNTMSISNARQLSVSNTLGYRGDDSSIHSIKSSVLQDTFLNEKARGLSDYTIGLDHLSNRSVLQIKDASMQYGSQLGAQILSQRSEHAAWKEDSLSVKSVADPSITLSGDLNTDAFIQKNSNCEINQTFVDKGINCSLIQGSMDPQKNQQSNYYNSTQGIPNLNHYLVKRTYNVSSAYNTDKSQTNSALIQLAPSTHLVDRGNSMPGQMTPSAHLVDRGNGGPGQLAPSTHLVDRGNSMPGQMTPSAHLVDRGNGGPGQLAPSTHLVDRGNSMPGQMTPSAHLVDRGNGGPGQLAPSTHLVGFYNSII</sequence>
<evidence type="ECO:0000256" key="5">
    <source>
        <dbReference type="ARBA" id="ARBA00022840"/>
    </source>
</evidence>
<feature type="region of interest" description="Disordered" evidence="6">
    <location>
        <begin position="871"/>
        <end position="935"/>
    </location>
</feature>
<evidence type="ECO:0000259" key="7">
    <source>
        <dbReference type="PROSITE" id="PS50011"/>
    </source>
</evidence>
<dbReference type="EC" id="2.7.11.1" evidence="1"/>
<evidence type="ECO:0000256" key="1">
    <source>
        <dbReference type="ARBA" id="ARBA00012513"/>
    </source>
</evidence>
<dbReference type="Proteomes" id="UP000018040">
    <property type="component" value="Unassembled WGS sequence"/>
</dbReference>
<dbReference type="PANTHER" id="PTHR43671:SF13">
    <property type="entry name" value="SERINE_THREONINE-PROTEIN KINASE NEK2"/>
    <property type="match status" value="1"/>
</dbReference>
<keyword evidence="4 8" id="KW-0418">Kinase</keyword>